<dbReference type="InterPro" id="IPR036097">
    <property type="entry name" value="HisK_dim/P_sf"/>
</dbReference>
<evidence type="ECO:0000256" key="3">
    <source>
        <dbReference type="ARBA" id="ARBA00022553"/>
    </source>
</evidence>
<dbReference type="RefSeq" id="WP_220806439.1">
    <property type="nucleotide sequence ID" value="NZ_BPMK01000001.1"/>
</dbReference>
<dbReference type="PANTHER" id="PTHR43047">
    <property type="entry name" value="TWO-COMPONENT HISTIDINE PROTEIN KINASE"/>
    <property type="match status" value="1"/>
</dbReference>
<proteinExistence type="predicted"/>
<dbReference type="CDD" id="cd00082">
    <property type="entry name" value="HisKA"/>
    <property type="match status" value="1"/>
</dbReference>
<dbReference type="SMART" id="SM00448">
    <property type="entry name" value="REC"/>
    <property type="match status" value="1"/>
</dbReference>
<evidence type="ECO:0000256" key="5">
    <source>
        <dbReference type="ARBA" id="ARBA00022777"/>
    </source>
</evidence>
<dbReference type="SMART" id="SM00387">
    <property type="entry name" value="HATPase_c"/>
    <property type="match status" value="1"/>
</dbReference>
<dbReference type="SUPFAM" id="SSF55874">
    <property type="entry name" value="ATPase domain of HSP90 chaperone/DNA topoisomerase II/histidine kinase"/>
    <property type="match status" value="1"/>
</dbReference>
<keyword evidence="5 10" id="KW-0418">Kinase</keyword>
<keyword evidence="4" id="KW-0808">Transferase</keyword>
<feature type="modified residue" description="4-aspartylphosphate" evidence="6">
    <location>
        <position position="536"/>
    </location>
</feature>
<dbReference type="SUPFAM" id="SSF52172">
    <property type="entry name" value="CheY-like"/>
    <property type="match status" value="1"/>
</dbReference>
<comment type="catalytic activity">
    <reaction evidence="1">
        <text>ATP + protein L-histidine = ADP + protein N-phospho-L-histidine.</text>
        <dbReference type="EC" id="2.7.13.3"/>
    </reaction>
</comment>
<dbReference type="InterPro" id="IPR001789">
    <property type="entry name" value="Sig_transdc_resp-reg_receiver"/>
</dbReference>
<dbReference type="PANTHER" id="PTHR43047:SF9">
    <property type="entry name" value="HISTIDINE KINASE"/>
    <property type="match status" value="1"/>
</dbReference>
<feature type="transmembrane region" description="Helical" evidence="7">
    <location>
        <begin position="107"/>
        <end position="125"/>
    </location>
</feature>
<dbReference type="SUPFAM" id="SSF47384">
    <property type="entry name" value="Homodimeric domain of signal transducing histidine kinase"/>
    <property type="match status" value="1"/>
</dbReference>
<evidence type="ECO:0000256" key="6">
    <source>
        <dbReference type="PROSITE-ProRule" id="PRU00169"/>
    </source>
</evidence>
<dbReference type="SMART" id="SM00388">
    <property type="entry name" value="HisKA"/>
    <property type="match status" value="1"/>
</dbReference>
<dbReference type="Pfam" id="PF00512">
    <property type="entry name" value="HisKA"/>
    <property type="match status" value="1"/>
</dbReference>
<dbReference type="InterPro" id="IPR036890">
    <property type="entry name" value="HATPase_C_sf"/>
</dbReference>
<dbReference type="Proteomes" id="UP000887222">
    <property type="component" value="Unassembled WGS sequence"/>
</dbReference>
<dbReference type="CDD" id="cd00156">
    <property type="entry name" value="REC"/>
    <property type="match status" value="1"/>
</dbReference>
<organism evidence="10 11">
    <name type="scientific">Noviherbaspirillum aridicola</name>
    <dbReference type="NCBI Taxonomy" id="2849687"/>
    <lineage>
        <taxon>Bacteria</taxon>
        <taxon>Pseudomonadati</taxon>
        <taxon>Pseudomonadota</taxon>
        <taxon>Betaproteobacteria</taxon>
        <taxon>Burkholderiales</taxon>
        <taxon>Oxalobacteraceae</taxon>
        <taxon>Noviherbaspirillum</taxon>
    </lineage>
</organism>
<comment type="caution">
    <text evidence="10">The sequence shown here is derived from an EMBL/GenBank/DDBJ whole genome shotgun (WGS) entry which is preliminary data.</text>
</comment>
<sequence length="599" mass="65793">MQTSVGSFFQRLIQSRAAASGKLSSAGRRVKLELLLQRGSPARTLYSLPFATSMLAIFYMHRPSAAIVAWCAILYLLKGFNYLETRKLNERGPIEDHELAPMLARRTVYLFVFGCYWGATPWVVMPFDEPGYVALMSTFIVAAISTGAAMLASHRRTTAVFILPAGLGLISALVWAGGVVQWILALGLAQFLAIILKWTFQQAHLLEEALNVRFEKEDLARRLAQQVALVEEANREKSRFLASASHDLRQPLHAISLFTSVLQRSETDPARAQTVDQLGNSVAMLSQSLDAMLDVSRLDAGAVQPRLEALSVHELFMSLHTTFAGRAQEKGLQLRLRAPGDLAVLSDPQLLERLLGNLIDNALKYTERGGVLVAARVQAAGKDERVRFEIVDTGIGIPQQYHDLVFDEFYQLGNPERDRRRGLGIGLSIVKRLSELLAHPVALDSQPGRGTRFRVWVPRANVHAGRGGTCGAGQRQDMPFHGALPAHVLVLDDEPDSREALASLLRSYGCEVLTAASVEHAERLWRQQAVDAVVADFRLPGERSGLDFLLQVRADTPNVRTLLVTGETAPQRIAAIKASGVPCLFKPVLAQRLLDALAA</sequence>
<dbReference type="InterPro" id="IPR011006">
    <property type="entry name" value="CheY-like_superfamily"/>
</dbReference>
<evidence type="ECO:0000259" key="8">
    <source>
        <dbReference type="PROSITE" id="PS50109"/>
    </source>
</evidence>
<dbReference type="GO" id="GO:0016301">
    <property type="term" value="F:kinase activity"/>
    <property type="evidence" value="ECO:0007669"/>
    <property type="project" value="UniProtKB-KW"/>
</dbReference>
<evidence type="ECO:0000256" key="1">
    <source>
        <dbReference type="ARBA" id="ARBA00000085"/>
    </source>
</evidence>
<dbReference type="PROSITE" id="PS50110">
    <property type="entry name" value="RESPONSE_REGULATORY"/>
    <property type="match status" value="1"/>
</dbReference>
<feature type="transmembrane region" description="Helical" evidence="7">
    <location>
        <begin position="159"/>
        <end position="176"/>
    </location>
</feature>
<dbReference type="InterPro" id="IPR004358">
    <property type="entry name" value="Sig_transdc_His_kin-like_C"/>
</dbReference>
<dbReference type="Gene3D" id="3.30.565.10">
    <property type="entry name" value="Histidine kinase-like ATPase, C-terminal domain"/>
    <property type="match status" value="1"/>
</dbReference>
<feature type="domain" description="Histidine kinase" evidence="8">
    <location>
        <begin position="243"/>
        <end position="461"/>
    </location>
</feature>
<keyword evidence="7" id="KW-0472">Membrane</keyword>
<keyword evidence="3 6" id="KW-0597">Phosphoprotein</keyword>
<protein>
    <recommendedName>
        <fullName evidence="2">histidine kinase</fullName>
        <ecNumber evidence="2">2.7.13.3</ecNumber>
    </recommendedName>
</protein>
<dbReference type="PROSITE" id="PS50109">
    <property type="entry name" value="HIS_KIN"/>
    <property type="match status" value="1"/>
</dbReference>
<accession>A0ABQ4PZD2</accession>
<keyword evidence="7" id="KW-0812">Transmembrane</keyword>
<dbReference type="Pfam" id="PF02518">
    <property type="entry name" value="HATPase_c"/>
    <property type="match status" value="1"/>
</dbReference>
<dbReference type="InterPro" id="IPR003661">
    <property type="entry name" value="HisK_dim/P_dom"/>
</dbReference>
<name>A0ABQ4PZD2_9BURK</name>
<dbReference type="EC" id="2.7.13.3" evidence="2"/>
<gene>
    <name evidence="10" type="ORF">NCCP691_02790</name>
</gene>
<evidence type="ECO:0000256" key="4">
    <source>
        <dbReference type="ARBA" id="ARBA00022679"/>
    </source>
</evidence>
<reference evidence="10 11" key="1">
    <citation type="journal article" date="2022" name="Int. J. Syst. Evol. Microbiol.">
        <title>Noviherbaspirillum aridicola sp. nov., isolated from an arid soil in Pakistan.</title>
        <authorList>
            <person name="Khan I.U."/>
            <person name="Saqib M."/>
            <person name="Amin A."/>
            <person name="Hussain F."/>
            <person name="Li L."/>
            <person name="Liu Y.H."/>
            <person name="Fang B.Z."/>
            <person name="Ahmed I."/>
            <person name="Li W.J."/>
        </authorList>
    </citation>
    <scope>NUCLEOTIDE SEQUENCE [LARGE SCALE GENOMIC DNA]</scope>
    <source>
        <strain evidence="10 11">NCCP-691</strain>
    </source>
</reference>
<feature type="transmembrane region" description="Helical" evidence="7">
    <location>
        <begin position="131"/>
        <end position="152"/>
    </location>
</feature>
<evidence type="ECO:0000256" key="2">
    <source>
        <dbReference type="ARBA" id="ARBA00012438"/>
    </source>
</evidence>
<dbReference type="Gene3D" id="3.40.50.2300">
    <property type="match status" value="1"/>
</dbReference>
<dbReference type="InterPro" id="IPR005467">
    <property type="entry name" value="His_kinase_dom"/>
</dbReference>
<evidence type="ECO:0000313" key="11">
    <source>
        <dbReference type="Proteomes" id="UP000887222"/>
    </source>
</evidence>
<keyword evidence="7" id="KW-1133">Transmembrane helix</keyword>
<keyword evidence="11" id="KW-1185">Reference proteome</keyword>
<dbReference type="InterPro" id="IPR003594">
    <property type="entry name" value="HATPase_dom"/>
</dbReference>
<dbReference type="EMBL" id="BPMK01000001">
    <property type="protein sequence ID" value="GIZ50265.1"/>
    <property type="molecule type" value="Genomic_DNA"/>
</dbReference>
<evidence type="ECO:0000259" key="9">
    <source>
        <dbReference type="PROSITE" id="PS50110"/>
    </source>
</evidence>
<evidence type="ECO:0000313" key="10">
    <source>
        <dbReference type="EMBL" id="GIZ50265.1"/>
    </source>
</evidence>
<feature type="domain" description="Response regulatory" evidence="9">
    <location>
        <begin position="487"/>
        <end position="599"/>
    </location>
</feature>
<dbReference type="Gene3D" id="1.10.287.130">
    <property type="match status" value="1"/>
</dbReference>
<evidence type="ECO:0000256" key="7">
    <source>
        <dbReference type="SAM" id="Phobius"/>
    </source>
</evidence>
<dbReference type="Pfam" id="PF00072">
    <property type="entry name" value="Response_reg"/>
    <property type="match status" value="1"/>
</dbReference>
<dbReference type="PRINTS" id="PR00344">
    <property type="entry name" value="BCTRLSENSOR"/>
</dbReference>